<organism evidence="2 3">
    <name type="scientific">Sedimentitalea arenosa</name>
    <dbReference type="NCBI Taxonomy" id="2798803"/>
    <lineage>
        <taxon>Bacteria</taxon>
        <taxon>Pseudomonadati</taxon>
        <taxon>Pseudomonadota</taxon>
        <taxon>Alphaproteobacteria</taxon>
        <taxon>Rhodobacterales</taxon>
        <taxon>Paracoccaceae</taxon>
        <taxon>Sedimentitalea</taxon>
    </lineage>
</organism>
<dbReference type="PROSITE" id="PS51257">
    <property type="entry name" value="PROKAR_LIPOPROTEIN"/>
    <property type="match status" value="1"/>
</dbReference>
<proteinExistence type="predicted"/>
<reference evidence="2" key="1">
    <citation type="submission" date="2020-12" db="EMBL/GenBank/DDBJ databases">
        <title>Sedimentitalea sp. nov., isolated from sand in Incheon.</title>
        <authorList>
            <person name="Kim W."/>
        </authorList>
    </citation>
    <scope>NUCLEOTIDE SEQUENCE</scope>
    <source>
        <strain evidence="2">CAU 1593</strain>
    </source>
</reference>
<accession>A0A8J7J145</accession>
<protein>
    <submittedName>
        <fullName evidence="2">SHOCT domain-containing protein</fullName>
    </submittedName>
</protein>
<dbReference type="AlphaFoldDB" id="A0A8J7J145"/>
<evidence type="ECO:0000313" key="3">
    <source>
        <dbReference type="Proteomes" id="UP000619079"/>
    </source>
</evidence>
<sequence length="69" mass="7292">MTRIFVGGLLAVSLAIVSGCGHGSNRSTTNVTTTTTGQELTDLKAALDAGAISPDEYEKKRKAILKRKE</sequence>
<dbReference type="RefSeq" id="WP_199023291.1">
    <property type="nucleotide sequence ID" value="NZ_JAELVR010000002.1"/>
</dbReference>
<gene>
    <name evidence="2" type="ORF">JF290_03100</name>
</gene>
<dbReference type="Proteomes" id="UP000619079">
    <property type="component" value="Unassembled WGS sequence"/>
</dbReference>
<dbReference type="Pfam" id="PF09851">
    <property type="entry name" value="SHOCT"/>
    <property type="match status" value="1"/>
</dbReference>
<dbReference type="EMBL" id="JAELVR010000002">
    <property type="protein sequence ID" value="MBJ6370505.1"/>
    <property type="molecule type" value="Genomic_DNA"/>
</dbReference>
<dbReference type="InterPro" id="IPR018649">
    <property type="entry name" value="SHOCT"/>
</dbReference>
<feature type="domain" description="SHOCT" evidence="1">
    <location>
        <begin position="39"/>
        <end position="65"/>
    </location>
</feature>
<name>A0A8J7J145_9RHOB</name>
<comment type="caution">
    <text evidence="2">The sequence shown here is derived from an EMBL/GenBank/DDBJ whole genome shotgun (WGS) entry which is preliminary data.</text>
</comment>
<keyword evidence="3" id="KW-1185">Reference proteome</keyword>
<evidence type="ECO:0000313" key="2">
    <source>
        <dbReference type="EMBL" id="MBJ6370505.1"/>
    </source>
</evidence>
<evidence type="ECO:0000259" key="1">
    <source>
        <dbReference type="Pfam" id="PF09851"/>
    </source>
</evidence>